<dbReference type="InterPro" id="IPR005299">
    <property type="entry name" value="MeTrfase_7"/>
</dbReference>
<dbReference type="AlphaFoldDB" id="A0A1R3KZ62"/>
<dbReference type="Gene3D" id="3.40.50.150">
    <property type="entry name" value="Vaccinia Virus protein VP39"/>
    <property type="match status" value="1"/>
</dbReference>
<keyword evidence="4" id="KW-0460">Magnesium</keyword>
<gene>
    <name evidence="5" type="ORF">CCACVL1_00029</name>
</gene>
<dbReference type="GO" id="GO:0046872">
    <property type="term" value="F:metal ion binding"/>
    <property type="evidence" value="ECO:0007669"/>
    <property type="project" value="UniProtKB-KW"/>
</dbReference>
<evidence type="ECO:0000256" key="1">
    <source>
        <dbReference type="ARBA" id="ARBA00022603"/>
    </source>
</evidence>
<dbReference type="InterPro" id="IPR029063">
    <property type="entry name" value="SAM-dependent_MTases_sf"/>
</dbReference>
<dbReference type="GO" id="GO:0032259">
    <property type="term" value="P:methylation"/>
    <property type="evidence" value="ECO:0007669"/>
    <property type="project" value="UniProtKB-KW"/>
</dbReference>
<evidence type="ECO:0000256" key="2">
    <source>
        <dbReference type="ARBA" id="ARBA00022679"/>
    </source>
</evidence>
<organism evidence="5 6">
    <name type="scientific">Corchorus capsularis</name>
    <name type="common">Jute</name>
    <dbReference type="NCBI Taxonomy" id="210143"/>
    <lineage>
        <taxon>Eukaryota</taxon>
        <taxon>Viridiplantae</taxon>
        <taxon>Streptophyta</taxon>
        <taxon>Embryophyta</taxon>
        <taxon>Tracheophyta</taxon>
        <taxon>Spermatophyta</taxon>
        <taxon>Magnoliopsida</taxon>
        <taxon>eudicotyledons</taxon>
        <taxon>Gunneridae</taxon>
        <taxon>Pentapetalae</taxon>
        <taxon>rosids</taxon>
        <taxon>malvids</taxon>
        <taxon>Malvales</taxon>
        <taxon>Malvaceae</taxon>
        <taxon>Grewioideae</taxon>
        <taxon>Apeibeae</taxon>
        <taxon>Corchorus</taxon>
    </lineage>
</organism>
<dbReference type="InterPro" id="IPR042086">
    <property type="entry name" value="MeTrfase_capping"/>
</dbReference>
<comment type="caution">
    <text evidence="5">The sequence shown here is derived from an EMBL/GenBank/DDBJ whole genome shotgun (WGS) entry which is preliminary data.</text>
</comment>
<keyword evidence="2 5" id="KW-0808">Transferase</keyword>
<protein>
    <submittedName>
        <fullName evidence="5">SAM dependent carboxyl methyltransferase</fullName>
    </submittedName>
</protein>
<dbReference type="Gramene" id="OMP12350">
    <property type="protein sequence ID" value="OMP12350"/>
    <property type="gene ID" value="CCACVL1_00029"/>
</dbReference>
<dbReference type="Proteomes" id="UP000188268">
    <property type="component" value="Unassembled WGS sequence"/>
</dbReference>
<reference evidence="5 6" key="1">
    <citation type="submission" date="2013-09" db="EMBL/GenBank/DDBJ databases">
        <title>Corchorus capsularis genome sequencing.</title>
        <authorList>
            <person name="Alam M."/>
            <person name="Haque M.S."/>
            <person name="Islam M.S."/>
            <person name="Emdad E.M."/>
            <person name="Islam M.M."/>
            <person name="Ahmed B."/>
            <person name="Halim A."/>
            <person name="Hossen Q.M.M."/>
            <person name="Hossain M.Z."/>
            <person name="Ahmed R."/>
            <person name="Khan M.M."/>
            <person name="Islam R."/>
            <person name="Rashid M.M."/>
            <person name="Khan S.A."/>
            <person name="Rahman M.S."/>
            <person name="Alam M."/>
        </authorList>
    </citation>
    <scope>NUCLEOTIDE SEQUENCE [LARGE SCALE GENOMIC DNA]</scope>
    <source>
        <strain evidence="6">cv. CVL-1</strain>
        <tissue evidence="5">Whole seedling</tissue>
    </source>
</reference>
<evidence type="ECO:0000313" key="6">
    <source>
        <dbReference type="Proteomes" id="UP000188268"/>
    </source>
</evidence>
<dbReference type="Pfam" id="PF03492">
    <property type="entry name" value="Methyltransf_7"/>
    <property type="match status" value="1"/>
</dbReference>
<dbReference type="EMBL" id="AWWV01000114">
    <property type="protein sequence ID" value="OMP12350.1"/>
    <property type="molecule type" value="Genomic_DNA"/>
</dbReference>
<sequence>MTRIIERNGYFSIEKMQELFKSLGPTVSLDIQSHIVSPVRVGLQGVIKEHFGHDMVDEIFNYFSRKLANTDLTFMAEENSQNIVDLFILLKRKPFD</sequence>
<evidence type="ECO:0000313" key="5">
    <source>
        <dbReference type="EMBL" id="OMP12350.1"/>
    </source>
</evidence>
<keyword evidence="3" id="KW-0479">Metal-binding</keyword>
<keyword evidence="6" id="KW-1185">Reference proteome</keyword>
<dbReference type="OrthoDB" id="1523883at2759"/>
<evidence type="ECO:0000256" key="4">
    <source>
        <dbReference type="ARBA" id="ARBA00022842"/>
    </source>
</evidence>
<keyword evidence="1 5" id="KW-0489">Methyltransferase</keyword>
<accession>A0A1R3KZ62</accession>
<evidence type="ECO:0000256" key="3">
    <source>
        <dbReference type="ARBA" id="ARBA00022723"/>
    </source>
</evidence>
<dbReference type="Gene3D" id="1.10.1200.270">
    <property type="entry name" value="Methyltransferase, alpha-helical capping domain"/>
    <property type="match status" value="1"/>
</dbReference>
<dbReference type="SUPFAM" id="SSF53335">
    <property type="entry name" value="S-adenosyl-L-methionine-dependent methyltransferases"/>
    <property type="match status" value="1"/>
</dbReference>
<dbReference type="GO" id="GO:0008168">
    <property type="term" value="F:methyltransferase activity"/>
    <property type="evidence" value="ECO:0007669"/>
    <property type="project" value="UniProtKB-KW"/>
</dbReference>
<proteinExistence type="predicted"/>
<name>A0A1R3KZ62_COCAP</name>